<feature type="compositionally biased region" description="Basic and acidic residues" evidence="1">
    <location>
        <begin position="46"/>
        <end position="59"/>
    </location>
</feature>
<evidence type="ECO:0008006" key="8">
    <source>
        <dbReference type="Google" id="ProtNLM"/>
    </source>
</evidence>
<feature type="region of interest" description="Disordered" evidence="1">
    <location>
        <begin position="20"/>
        <end position="69"/>
    </location>
</feature>
<dbReference type="Proteomes" id="UP000095412">
    <property type="component" value="Unassembled WGS sequence"/>
</dbReference>
<reference evidence="4 6" key="1">
    <citation type="submission" date="2016-09" db="EMBL/GenBank/DDBJ databases">
        <authorList>
            <consortium name="Pathogen Informatics"/>
            <person name="Sun Q."/>
            <person name="Inoue M."/>
        </authorList>
    </citation>
    <scope>NUCLEOTIDE SEQUENCE [LARGE SCALE GENOMIC DNA]</scope>
    <source>
        <strain evidence="4 6">82C</strain>
    </source>
</reference>
<dbReference type="AlphaFoldDB" id="A0A1D4NEZ4"/>
<dbReference type="EMBL" id="MH155596">
    <property type="protein sequence ID" value="AWM30222.1"/>
    <property type="molecule type" value="Genomic_DNA"/>
</dbReference>
<name>A0A1D4NEZ4_9STAP</name>
<evidence type="ECO:0000256" key="1">
    <source>
        <dbReference type="SAM" id="MobiDB-lite"/>
    </source>
</evidence>
<dbReference type="EMBL" id="FMPG01000008">
    <property type="protein sequence ID" value="SCT13760.1"/>
    <property type="molecule type" value="Genomic_DNA"/>
</dbReference>
<accession>A0A1D4NEZ4</accession>
<evidence type="ECO:0000256" key="2">
    <source>
        <dbReference type="SAM" id="SignalP"/>
    </source>
</evidence>
<feature type="signal peptide" evidence="2">
    <location>
        <begin position="1"/>
        <end position="21"/>
    </location>
</feature>
<dbReference type="PROSITE" id="PS51257">
    <property type="entry name" value="PROKAR_LIPOPROTEIN"/>
    <property type="match status" value="1"/>
</dbReference>
<feature type="chain" id="PRO_5044556631" description="Lipoprotein" evidence="2">
    <location>
        <begin position="22"/>
        <end position="194"/>
    </location>
</feature>
<evidence type="ECO:0000313" key="4">
    <source>
        <dbReference type="EMBL" id="SCT09282.1"/>
    </source>
</evidence>
<feature type="compositionally biased region" description="Basic and acidic residues" evidence="1">
    <location>
        <begin position="21"/>
        <end position="38"/>
    </location>
</feature>
<protein>
    <recommendedName>
        <fullName evidence="8">Lipoprotein</fullName>
    </recommendedName>
</protein>
<dbReference type="EMBL" id="FMPI01000012">
    <property type="protein sequence ID" value="SCT09282.1"/>
    <property type="molecule type" value="Genomic_DNA"/>
</dbReference>
<evidence type="ECO:0000313" key="5">
    <source>
        <dbReference type="EMBL" id="SCT13760.1"/>
    </source>
</evidence>
<gene>
    <name evidence="5" type="ORF">SAMEA2297795_01859</name>
    <name evidence="4" type="ORF">SAMEA2297796_01732</name>
    <name evidence="3" type="ORF">SCC82B_00082</name>
</gene>
<reference evidence="5 7" key="2">
    <citation type="submission" date="2016-09" db="EMBL/GenBank/DDBJ databases">
        <authorList>
            <consortium name="Pathogen Informatics"/>
        </authorList>
    </citation>
    <scope>NUCLEOTIDE SEQUENCE [LARGE SCALE GENOMIC DNA]</scope>
    <source>
        <strain evidence="5 7">82B</strain>
    </source>
</reference>
<keyword evidence="2" id="KW-0732">Signal</keyword>
<dbReference type="RefSeq" id="WP_069995888.1">
    <property type="nucleotide sequence ID" value="NZ_FMPG01000008.1"/>
</dbReference>
<reference evidence="3" key="3">
    <citation type="submission" date="2018-03" db="EMBL/GenBank/DDBJ databases">
        <title>A novel mecC allotype, mecC3, in a new Staphylococcus species, Staphylococcus caeli.</title>
        <authorList>
            <person name="MacFadyen A.C."/>
            <person name="Harrison E.M."/>
            <person name="Morgan F.J.E."/>
            <person name="Parkhill J."/>
            <person name="Holmes M.A."/>
            <person name="Paterson G.K."/>
        </authorList>
    </citation>
    <scope>NUCLEOTIDE SEQUENCE</scope>
    <source>
        <strain evidence="3">82B</strain>
    </source>
</reference>
<dbReference type="Proteomes" id="UP000095768">
    <property type="component" value="Unassembled WGS sequence"/>
</dbReference>
<accession>A0A2U8RLX6</accession>
<evidence type="ECO:0000313" key="7">
    <source>
        <dbReference type="Proteomes" id="UP000095768"/>
    </source>
</evidence>
<organism evidence="5 7">
    <name type="scientific">Staphylococcus caeli</name>
    <dbReference type="NCBI Taxonomy" id="2201815"/>
    <lineage>
        <taxon>Bacteria</taxon>
        <taxon>Bacillati</taxon>
        <taxon>Bacillota</taxon>
        <taxon>Bacilli</taxon>
        <taxon>Bacillales</taxon>
        <taxon>Staphylococcaceae</taxon>
        <taxon>Staphylococcus</taxon>
    </lineage>
</organism>
<keyword evidence="6" id="KW-1185">Reference proteome</keyword>
<evidence type="ECO:0000313" key="3">
    <source>
        <dbReference type="EMBL" id="AWM30222.1"/>
    </source>
</evidence>
<proteinExistence type="predicted"/>
<sequence>MKKILLGILTASAILTLSACSDEKDKSDTSNKSEDKTENSSNNTDDTAKREEQEKKDNPEYTVSDEEEKEVEKYIYGEKDTPIYNALYTGTGTFQRENDDDYREIINLSGSDIVYYGENGEGADLQYHIKKITDDEIIAVRSKVMLEIGGLEGKKDSKLVIKLIEDIDNEHKKISIKEDDKPEFIAVMEPSDDY</sequence>
<evidence type="ECO:0000313" key="6">
    <source>
        <dbReference type="Proteomes" id="UP000095412"/>
    </source>
</evidence>